<evidence type="ECO:0008006" key="7">
    <source>
        <dbReference type="Google" id="ProtNLM"/>
    </source>
</evidence>
<evidence type="ECO:0000256" key="2">
    <source>
        <dbReference type="ARBA" id="ARBA00022737"/>
    </source>
</evidence>
<dbReference type="EMBL" id="JARQZJ010000043">
    <property type="protein sequence ID" value="KAK9877731.1"/>
    <property type="molecule type" value="Genomic_DNA"/>
</dbReference>
<dbReference type="Proteomes" id="UP001431783">
    <property type="component" value="Unassembled WGS sequence"/>
</dbReference>
<sequence length="112" mass="13578">MRPTADELVDRNILKTQTPADLRKEKEEKKRFLLRKLSFRPTVEELKEKKIIRFNEYIEVTQAHDYDRRADKPWTKLTPKDKTAIRKEHNELKSAEMAVHEESRHLTRFHRP</sequence>
<evidence type="ECO:0000313" key="6">
    <source>
        <dbReference type="Proteomes" id="UP001431783"/>
    </source>
</evidence>
<evidence type="ECO:0000256" key="3">
    <source>
        <dbReference type="ARBA" id="ARBA00023203"/>
    </source>
</evidence>
<evidence type="ECO:0000313" key="5">
    <source>
        <dbReference type="EMBL" id="KAK9877731.1"/>
    </source>
</evidence>
<comment type="similarity">
    <text evidence="1">Belongs to the phosphatase and actin regulator family.</text>
</comment>
<dbReference type="PROSITE" id="PS51073">
    <property type="entry name" value="RPEL"/>
    <property type="match status" value="1"/>
</dbReference>
<keyword evidence="3" id="KW-0009">Actin-binding</keyword>
<dbReference type="InterPro" id="IPR004018">
    <property type="entry name" value="RPEL_repeat"/>
</dbReference>
<dbReference type="Gene3D" id="6.10.140.2130">
    <property type="match status" value="1"/>
</dbReference>
<dbReference type="GO" id="GO:0003779">
    <property type="term" value="F:actin binding"/>
    <property type="evidence" value="ECO:0007669"/>
    <property type="project" value="UniProtKB-KW"/>
</dbReference>
<dbReference type="AlphaFoldDB" id="A0AAW1UAJ9"/>
<dbReference type="GO" id="GO:0030036">
    <property type="term" value="P:actin cytoskeleton organization"/>
    <property type="evidence" value="ECO:0007669"/>
    <property type="project" value="TreeGrafter"/>
</dbReference>
<organism evidence="5 6">
    <name type="scientific">Henosepilachna vigintioctopunctata</name>
    <dbReference type="NCBI Taxonomy" id="420089"/>
    <lineage>
        <taxon>Eukaryota</taxon>
        <taxon>Metazoa</taxon>
        <taxon>Ecdysozoa</taxon>
        <taxon>Arthropoda</taxon>
        <taxon>Hexapoda</taxon>
        <taxon>Insecta</taxon>
        <taxon>Pterygota</taxon>
        <taxon>Neoptera</taxon>
        <taxon>Endopterygota</taxon>
        <taxon>Coleoptera</taxon>
        <taxon>Polyphaga</taxon>
        <taxon>Cucujiformia</taxon>
        <taxon>Coccinelloidea</taxon>
        <taxon>Coccinellidae</taxon>
        <taxon>Epilachninae</taxon>
        <taxon>Epilachnini</taxon>
        <taxon>Henosepilachna</taxon>
    </lineage>
</organism>
<protein>
    <recommendedName>
        <fullName evidence="7">Phosphatase and actin regulator</fullName>
    </recommendedName>
</protein>
<dbReference type="PANTHER" id="PTHR12751:SF18">
    <property type="entry name" value="PHOSPHATASE AND ACTIN REGULATOR 1"/>
    <property type="match status" value="1"/>
</dbReference>
<keyword evidence="6" id="KW-1185">Reference proteome</keyword>
<reference evidence="5 6" key="1">
    <citation type="submission" date="2023-03" db="EMBL/GenBank/DDBJ databases">
        <title>Genome insight into feeding habits of ladybird beetles.</title>
        <authorList>
            <person name="Li H.-S."/>
            <person name="Huang Y.-H."/>
            <person name="Pang H."/>
        </authorList>
    </citation>
    <scope>NUCLEOTIDE SEQUENCE [LARGE SCALE GENOMIC DNA]</scope>
    <source>
        <strain evidence="5">SYSU_2023b</strain>
        <tissue evidence="5">Whole body</tissue>
    </source>
</reference>
<dbReference type="Pfam" id="PF02755">
    <property type="entry name" value="RPEL"/>
    <property type="match status" value="2"/>
</dbReference>
<name>A0AAW1UAJ9_9CUCU</name>
<gene>
    <name evidence="5" type="ORF">WA026_019411</name>
</gene>
<evidence type="ECO:0000256" key="1">
    <source>
        <dbReference type="ARBA" id="ARBA00009795"/>
    </source>
</evidence>
<dbReference type="PANTHER" id="PTHR12751">
    <property type="entry name" value="PHOSPHATASE AND ACTIN REGULATOR PHACTR"/>
    <property type="match status" value="1"/>
</dbReference>
<proteinExistence type="inferred from homology"/>
<dbReference type="SMART" id="SM00707">
    <property type="entry name" value="RPEL"/>
    <property type="match status" value="2"/>
</dbReference>
<accession>A0AAW1UAJ9</accession>
<feature type="repeat" description="RPEL" evidence="4">
    <location>
        <begin position="31"/>
        <end position="56"/>
    </location>
</feature>
<comment type="caution">
    <text evidence="5">The sequence shown here is derived from an EMBL/GenBank/DDBJ whole genome shotgun (WGS) entry which is preliminary data.</text>
</comment>
<evidence type="ECO:0000256" key="4">
    <source>
        <dbReference type="PROSITE-ProRule" id="PRU00401"/>
    </source>
</evidence>
<keyword evidence="2" id="KW-0677">Repeat</keyword>